<dbReference type="Proteomes" id="UP001299068">
    <property type="component" value="Unassembled WGS sequence"/>
</dbReference>
<name>A0ABS7KT50_CLOSR</name>
<dbReference type="EMBL" id="JAIKTU010000001">
    <property type="protein sequence ID" value="MBY0753984.1"/>
    <property type="molecule type" value="Genomic_DNA"/>
</dbReference>
<proteinExistence type="predicted"/>
<dbReference type="RefSeq" id="WP_221858345.1">
    <property type="nucleotide sequence ID" value="NZ_JAIKTU010000001.1"/>
</dbReference>
<sequence length="89" mass="10289">MSVKDYLKIFSKDAFVVCYIVKFKNEGIDINGYEELKKGIQWSKHGQNSYYAYCELTKEKLIDLICKEIGIESNDIIVINPSELSGIRF</sequence>
<comment type="caution">
    <text evidence="1">The sequence shown here is derived from an EMBL/GenBank/DDBJ whole genome shotgun (WGS) entry which is preliminary data.</text>
</comment>
<evidence type="ECO:0000313" key="1">
    <source>
        <dbReference type="EMBL" id="MBY0753984.1"/>
    </source>
</evidence>
<reference evidence="1 2" key="1">
    <citation type="journal article" date="2021" name="Cell Host Microbe">
        <title>in vivo commensal control of Clostridioides difficile virulence.</title>
        <authorList>
            <person name="Girinathan B.P."/>
            <person name="Dibenedetto N."/>
            <person name="Worley J.N."/>
            <person name="Peltier J."/>
            <person name="Arrieta-Ortiz M.L."/>
            <person name="Rupa Christinal Immanuel S."/>
            <person name="Lavin R."/>
            <person name="Delaney M.L."/>
            <person name="Cummins C."/>
            <person name="Hoffmann M."/>
            <person name="Luo Y."/>
            <person name="Gonzalez-Escalona N."/>
            <person name="Allard M."/>
            <person name="Onderdonk A.B."/>
            <person name="Gerber G.K."/>
            <person name="Sonenshein A.L."/>
            <person name="Baliga N."/>
            <person name="Dupuy B."/>
            <person name="Bry L."/>
        </authorList>
    </citation>
    <scope>NUCLEOTIDE SEQUENCE [LARGE SCALE GENOMIC DNA]</scope>
    <source>
        <strain evidence="1 2">DSM 599</strain>
    </source>
</reference>
<keyword evidence="2" id="KW-1185">Reference proteome</keyword>
<gene>
    <name evidence="1" type="ORF">K5V21_00810</name>
</gene>
<evidence type="ECO:0000313" key="2">
    <source>
        <dbReference type="Proteomes" id="UP001299068"/>
    </source>
</evidence>
<protein>
    <submittedName>
        <fullName evidence="1">Uncharacterized protein</fullName>
    </submittedName>
</protein>
<accession>A0ABS7KT50</accession>
<organism evidence="1 2">
    <name type="scientific">Clostridium sardiniense</name>
    <name type="common">Clostridium absonum</name>
    <dbReference type="NCBI Taxonomy" id="29369"/>
    <lineage>
        <taxon>Bacteria</taxon>
        <taxon>Bacillati</taxon>
        <taxon>Bacillota</taxon>
        <taxon>Clostridia</taxon>
        <taxon>Eubacteriales</taxon>
        <taxon>Clostridiaceae</taxon>
        <taxon>Clostridium</taxon>
    </lineage>
</organism>